<protein>
    <submittedName>
        <fullName evidence="1">Uncharacterized protein</fullName>
    </submittedName>
</protein>
<evidence type="ECO:0000313" key="1">
    <source>
        <dbReference type="EMBL" id="ARP97712.1"/>
    </source>
</evidence>
<dbReference type="KEGG" id="psin:CAK95_00445"/>
<accession>A0A1W6ZK59</accession>
<dbReference type="InterPro" id="IPR035451">
    <property type="entry name" value="Ada-like_dom_sf"/>
</dbReference>
<evidence type="ECO:0000313" key="2">
    <source>
        <dbReference type="Proteomes" id="UP000194137"/>
    </source>
</evidence>
<proteinExistence type="predicted"/>
<reference evidence="1 2" key="1">
    <citation type="submission" date="2017-05" db="EMBL/GenBank/DDBJ databases">
        <title>Full genome sequence of Pseudorhodoplanes sinuspersici.</title>
        <authorList>
            <person name="Dastgheib S.M.M."/>
            <person name="Shavandi M."/>
            <person name="Tirandaz H."/>
        </authorList>
    </citation>
    <scope>NUCLEOTIDE SEQUENCE [LARGE SCALE GENOMIC DNA]</scope>
    <source>
        <strain evidence="1 2">RIPI110</strain>
    </source>
</reference>
<keyword evidence="2" id="KW-1185">Reference proteome</keyword>
<dbReference type="STRING" id="1235591.CAK95_00445"/>
<dbReference type="AlphaFoldDB" id="A0A1W6ZK59"/>
<dbReference type="EMBL" id="CP021112">
    <property type="protein sequence ID" value="ARP97712.1"/>
    <property type="molecule type" value="Genomic_DNA"/>
</dbReference>
<name>A0A1W6ZK59_9HYPH</name>
<sequence length="71" mass="7567">MMMRPSAEDHSAEYSTGAPAVGAFFVGANGSRIFCLGSGQATIPPPEEVLVFNAFRLAYDLQKKDVSILTS</sequence>
<dbReference type="SUPFAM" id="SSF57884">
    <property type="entry name" value="Ada DNA repair protein, N-terminal domain (N-Ada 10)"/>
    <property type="match status" value="1"/>
</dbReference>
<dbReference type="Proteomes" id="UP000194137">
    <property type="component" value="Chromosome"/>
</dbReference>
<gene>
    <name evidence="1" type="ORF">CAK95_00445</name>
</gene>
<organism evidence="1 2">
    <name type="scientific">Pseudorhodoplanes sinuspersici</name>
    <dbReference type="NCBI Taxonomy" id="1235591"/>
    <lineage>
        <taxon>Bacteria</taxon>
        <taxon>Pseudomonadati</taxon>
        <taxon>Pseudomonadota</taxon>
        <taxon>Alphaproteobacteria</taxon>
        <taxon>Hyphomicrobiales</taxon>
        <taxon>Pseudorhodoplanes</taxon>
    </lineage>
</organism>